<evidence type="ECO:0000256" key="1">
    <source>
        <dbReference type="ARBA" id="ARBA00022729"/>
    </source>
</evidence>
<evidence type="ECO:0008006" key="4">
    <source>
        <dbReference type="Google" id="ProtNLM"/>
    </source>
</evidence>
<keyword evidence="1" id="KW-0732">Signal</keyword>
<dbReference type="EMBL" id="OU896712">
    <property type="protein sequence ID" value="CAH1173640.1"/>
    <property type="molecule type" value="Genomic_DNA"/>
</dbReference>
<dbReference type="Gene3D" id="2.70.220.10">
    <property type="entry name" value="Ganglioside GM2 activator"/>
    <property type="match status" value="1"/>
</dbReference>
<protein>
    <recommendedName>
        <fullName evidence="4">MD-2-related lipid-recognition domain-containing protein</fullName>
    </recommendedName>
</protein>
<dbReference type="InterPro" id="IPR036846">
    <property type="entry name" value="GM2-AP_sf"/>
</dbReference>
<reference evidence="2" key="2">
    <citation type="submission" date="2022-10" db="EMBL/GenBank/DDBJ databases">
        <authorList>
            <consortium name="ENA_rothamsted_submissions"/>
            <consortium name="culmorum"/>
            <person name="King R."/>
        </authorList>
    </citation>
    <scope>NUCLEOTIDE SEQUENCE</scope>
</reference>
<accession>A0A9P0GU56</accession>
<proteinExistence type="predicted"/>
<evidence type="ECO:0000313" key="2">
    <source>
        <dbReference type="EMBL" id="CAH1173640.1"/>
    </source>
</evidence>
<sequence>MKLRFMFSRGYMTFSFLKCDSSGNPSTCEYRVKDYRNSEVCKYVMMKNQAWSVFTEHFDKPLVCPLKPGDYNVVRCPIKPDFLRLFPVSDAVWKVNIWDFDKGVAISCVDVEIQIKPFFGERNKGLYGIGTKNN</sequence>
<reference evidence="2" key="1">
    <citation type="submission" date="2022-01" db="EMBL/GenBank/DDBJ databases">
        <authorList>
            <person name="King R."/>
        </authorList>
    </citation>
    <scope>NUCLEOTIDE SEQUENCE</scope>
</reference>
<dbReference type="AlphaFoldDB" id="A0A9P0GU56"/>
<dbReference type="Proteomes" id="UP001153737">
    <property type="component" value="Chromosome 6"/>
</dbReference>
<organism evidence="2 3">
    <name type="scientific">Phaedon cochleariae</name>
    <name type="common">Mustard beetle</name>
    <dbReference type="NCBI Taxonomy" id="80249"/>
    <lineage>
        <taxon>Eukaryota</taxon>
        <taxon>Metazoa</taxon>
        <taxon>Ecdysozoa</taxon>
        <taxon>Arthropoda</taxon>
        <taxon>Hexapoda</taxon>
        <taxon>Insecta</taxon>
        <taxon>Pterygota</taxon>
        <taxon>Neoptera</taxon>
        <taxon>Endopterygota</taxon>
        <taxon>Coleoptera</taxon>
        <taxon>Polyphaga</taxon>
        <taxon>Cucujiformia</taxon>
        <taxon>Chrysomeloidea</taxon>
        <taxon>Chrysomelidae</taxon>
        <taxon>Chrysomelinae</taxon>
        <taxon>Chrysomelini</taxon>
        <taxon>Phaedon</taxon>
    </lineage>
</organism>
<keyword evidence="3" id="KW-1185">Reference proteome</keyword>
<name>A0A9P0GU56_PHACE</name>
<evidence type="ECO:0000313" key="3">
    <source>
        <dbReference type="Proteomes" id="UP001153737"/>
    </source>
</evidence>
<gene>
    <name evidence="2" type="ORF">PHAECO_LOCUS10234</name>
</gene>